<accession>A0AAV1T3X7</accession>
<gene>
    <name evidence="8" type="ORF">PM001_LOCUS1898</name>
</gene>
<dbReference type="SUPFAM" id="SSF144232">
    <property type="entry name" value="HIT/MYND zinc finger-like"/>
    <property type="match status" value="1"/>
</dbReference>
<feature type="compositionally biased region" description="Polar residues" evidence="6">
    <location>
        <begin position="21"/>
        <end position="34"/>
    </location>
</feature>
<evidence type="ECO:0000256" key="4">
    <source>
        <dbReference type="ARBA" id="ARBA00022833"/>
    </source>
</evidence>
<dbReference type="InterPro" id="IPR002893">
    <property type="entry name" value="Znf_MYND"/>
</dbReference>
<dbReference type="PANTHER" id="PTHR13009">
    <property type="entry name" value="HEAT SHOCK PROTEIN 90 HSP90 CO-CHAPERONE AHA-1"/>
    <property type="match status" value="1"/>
</dbReference>
<dbReference type="Gene3D" id="6.10.140.2220">
    <property type="match status" value="1"/>
</dbReference>
<dbReference type="PROSITE" id="PS50865">
    <property type="entry name" value="ZF_MYND_2"/>
    <property type="match status" value="1"/>
</dbReference>
<name>A0AAV1T3X7_9STRA</name>
<evidence type="ECO:0000313" key="9">
    <source>
        <dbReference type="Proteomes" id="UP001162060"/>
    </source>
</evidence>
<evidence type="ECO:0000259" key="7">
    <source>
        <dbReference type="PROSITE" id="PS50865"/>
    </source>
</evidence>
<reference evidence="8" key="1">
    <citation type="submission" date="2024-01" db="EMBL/GenBank/DDBJ databases">
        <authorList>
            <person name="Webb A."/>
        </authorList>
    </citation>
    <scope>NUCLEOTIDE SEQUENCE</scope>
    <source>
        <strain evidence="8">Pm1</strain>
    </source>
</reference>
<feature type="domain" description="MYND-type" evidence="7">
    <location>
        <begin position="84"/>
        <end position="121"/>
    </location>
</feature>
<comment type="caution">
    <text evidence="8">The sequence shown here is derived from an EMBL/GenBank/DDBJ whole genome shotgun (WGS) entry which is preliminary data.</text>
</comment>
<dbReference type="AlphaFoldDB" id="A0AAV1T3X7"/>
<dbReference type="PANTHER" id="PTHR13009:SF22">
    <property type="entry name" value="LD43819P"/>
    <property type="match status" value="1"/>
</dbReference>
<dbReference type="Proteomes" id="UP001162060">
    <property type="component" value="Unassembled WGS sequence"/>
</dbReference>
<dbReference type="SUPFAM" id="SSF103111">
    <property type="entry name" value="Activator of Hsp90 ATPase, Aha1"/>
    <property type="match status" value="1"/>
</dbReference>
<dbReference type="EMBL" id="CAKLBY020000016">
    <property type="protein sequence ID" value="CAK7899557.1"/>
    <property type="molecule type" value="Genomic_DNA"/>
</dbReference>
<dbReference type="GO" id="GO:0008270">
    <property type="term" value="F:zinc ion binding"/>
    <property type="evidence" value="ECO:0007669"/>
    <property type="project" value="UniProtKB-KW"/>
</dbReference>
<evidence type="ECO:0000256" key="6">
    <source>
        <dbReference type="SAM" id="MobiDB-lite"/>
    </source>
</evidence>
<evidence type="ECO:0000256" key="3">
    <source>
        <dbReference type="ARBA" id="ARBA00022771"/>
    </source>
</evidence>
<proteinExistence type="inferred from homology"/>
<dbReference type="InterPro" id="IPR015310">
    <property type="entry name" value="AHSA1-like_N"/>
</dbReference>
<protein>
    <recommendedName>
        <fullName evidence="7">MYND-type domain-containing protein</fullName>
    </recommendedName>
</protein>
<keyword evidence="3 5" id="KW-0863">Zinc-finger</keyword>
<dbReference type="GO" id="GO:0005829">
    <property type="term" value="C:cytosol"/>
    <property type="evidence" value="ECO:0007669"/>
    <property type="project" value="TreeGrafter"/>
</dbReference>
<feature type="region of interest" description="Disordered" evidence="6">
    <location>
        <begin position="128"/>
        <end position="170"/>
    </location>
</feature>
<dbReference type="PROSITE" id="PS01360">
    <property type="entry name" value="ZF_MYND_1"/>
    <property type="match status" value="1"/>
</dbReference>
<dbReference type="GO" id="GO:0006457">
    <property type="term" value="P:protein folding"/>
    <property type="evidence" value="ECO:0007669"/>
    <property type="project" value="TreeGrafter"/>
</dbReference>
<dbReference type="InterPro" id="IPR036338">
    <property type="entry name" value="Aha1"/>
</dbReference>
<sequence length="371" mass="40229">MVSVPLPSASKLDVGRWSDPSRLSPTSNDNSNANAVIERTRSVKVDANDYSRFKTIGADVDEDDAEANGAAAAEKPQAADALQCRNCRKNGAKLKCSVCRKAVYCARKCQASDWPFHKRICKTPELAKKALTPPSPPPRGAKAPVAASTKTKTAATASSGSKTKTSGGSAVLVTEEPDLPNDVRGYKNGLPYFHRELSKEEKNLIGDIAPQKIETTPVAVSSRQHDGSAWNTAGTFEERVVTKWAENKWNEIITGATYVEGSMQAVLKAPEKFTGDASICVVRGKKRYLFDFNFKLPFEVSVSGSGICKGSYEMNDISNDEDYEISCTMTDKLSQASAQSAVQAFVAKKNSGLQKELLRLIGVFVNDFQQQ</sequence>
<keyword evidence="2" id="KW-0479">Metal-binding</keyword>
<feature type="region of interest" description="Disordered" evidence="6">
    <location>
        <begin position="1"/>
        <end position="35"/>
    </location>
</feature>
<organism evidence="8 9">
    <name type="scientific">Peronospora matthiolae</name>
    <dbReference type="NCBI Taxonomy" id="2874970"/>
    <lineage>
        <taxon>Eukaryota</taxon>
        <taxon>Sar</taxon>
        <taxon>Stramenopiles</taxon>
        <taxon>Oomycota</taxon>
        <taxon>Peronosporomycetes</taxon>
        <taxon>Peronosporales</taxon>
        <taxon>Peronosporaceae</taxon>
        <taxon>Peronospora</taxon>
    </lineage>
</organism>
<dbReference type="GO" id="GO:0001671">
    <property type="term" value="F:ATPase activator activity"/>
    <property type="evidence" value="ECO:0007669"/>
    <property type="project" value="InterPro"/>
</dbReference>
<evidence type="ECO:0000256" key="1">
    <source>
        <dbReference type="ARBA" id="ARBA00006817"/>
    </source>
</evidence>
<keyword evidence="4" id="KW-0862">Zinc</keyword>
<dbReference type="Gene3D" id="3.15.10.20">
    <property type="entry name" value="Activator of Hsp90 ATPase Aha1, N-terminal domain"/>
    <property type="match status" value="1"/>
</dbReference>
<dbReference type="Pfam" id="PF09229">
    <property type="entry name" value="Aha1_N"/>
    <property type="match status" value="1"/>
</dbReference>
<evidence type="ECO:0000256" key="5">
    <source>
        <dbReference type="PROSITE-ProRule" id="PRU00134"/>
    </source>
</evidence>
<feature type="compositionally biased region" description="Low complexity" evidence="6">
    <location>
        <begin position="146"/>
        <end position="170"/>
    </location>
</feature>
<dbReference type="GO" id="GO:0051087">
    <property type="term" value="F:protein-folding chaperone binding"/>
    <property type="evidence" value="ECO:0007669"/>
    <property type="project" value="InterPro"/>
</dbReference>
<comment type="similarity">
    <text evidence="1">Belongs to the AHA1 family.</text>
</comment>
<evidence type="ECO:0000256" key="2">
    <source>
        <dbReference type="ARBA" id="ARBA00022723"/>
    </source>
</evidence>
<dbReference type="Pfam" id="PF01753">
    <property type="entry name" value="zf-MYND"/>
    <property type="match status" value="1"/>
</dbReference>
<evidence type="ECO:0000313" key="8">
    <source>
        <dbReference type="EMBL" id="CAK7899557.1"/>
    </source>
</evidence>
<dbReference type="SMART" id="SM01000">
    <property type="entry name" value="Aha1_N"/>
    <property type="match status" value="1"/>
</dbReference>